<sequence length="121" mass="14581">MSHPNARSPTPFEIDDIPRLESQADWVQWYISIRRLFWDHRLDNVLEIKYRKPEREIREGSRSYEKRLDYWNKKQELARAAITWGLNERGRQLVANCETAAQMMEELKSVYEPPPEVWMST</sequence>
<proteinExistence type="predicted"/>
<name>A0A6G1HLQ5_9PEZI</name>
<accession>A0A6G1HLQ5</accession>
<evidence type="ECO:0000313" key="2">
    <source>
        <dbReference type="Proteomes" id="UP000799640"/>
    </source>
</evidence>
<dbReference type="EMBL" id="ML996706">
    <property type="protein sequence ID" value="KAF2396695.1"/>
    <property type="molecule type" value="Genomic_DNA"/>
</dbReference>
<keyword evidence="2" id="KW-1185">Reference proteome</keyword>
<organism evidence="1 2">
    <name type="scientific">Trichodelitschia bisporula</name>
    <dbReference type="NCBI Taxonomy" id="703511"/>
    <lineage>
        <taxon>Eukaryota</taxon>
        <taxon>Fungi</taxon>
        <taxon>Dikarya</taxon>
        <taxon>Ascomycota</taxon>
        <taxon>Pezizomycotina</taxon>
        <taxon>Dothideomycetes</taxon>
        <taxon>Dothideomycetes incertae sedis</taxon>
        <taxon>Phaeotrichales</taxon>
        <taxon>Phaeotrichaceae</taxon>
        <taxon>Trichodelitschia</taxon>
    </lineage>
</organism>
<reference evidence="1" key="1">
    <citation type="journal article" date="2020" name="Stud. Mycol.">
        <title>101 Dothideomycetes genomes: a test case for predicting lifestyles and emergence of pathogens.</title>
        <authorList>
            <person name="Haridas S."/>
            <person name="Albert R."/>
            <person name="Binder M."/>
            <person name="Bloem J."/>
            <person name="Labutti K."/>
            <person name="Salamov A."/>
            <person name="Andreopoulos B."/>
            <person name="Baker S."/>
            <person name="Barry K."/>
            <person name="Bills G."/>
            <person name="Bluhm B."/>
            <person name="Cannon C."/>
            <person name="Castanera R."/>
            <person name="Culley D."/>
            <person name="Daum C."/>
            <person name="Ezra D."/>
            <person name="Gonzalez J."/>
            <person name="Henrissat B."/>
            <person name="Kuo A."/>
            <person name="Liang C."/>
            <person name="Lipzen A."/>
            <person name="Lutzoni F."/>
            <person name="Magnuson J."/>
            <person name="Mondo S."/>
            <person name="Nolan M."/>
            <person name="Ohm R."/>
            <person name="Pangilinan J."/>
            <person name="Park H.-J."/>
            <person name="Ramirez L."/>
            <person name="Alfaro M."/>
            <person name="Sun H."/>
            <person name="Tritt A."/>
            <person name="Yoshinaga Y."/>
            <person name="Zwiers L.-H."/>
            <person name="Turgeon B."/>
            <person name="Goodwin S."/>
            <person name="Spatafora J."/>
            <person name="Crous P."/>
            <person name="Grigoriev I."/>
        </authorList>
    </citation>
    <scope>NUCLEOTIDE SEQUENCE</scope>
    <source>
        <strain evidence="1">CBS 262.69</strain>
    </source>
</reference>
<dbReference type="AlphaFoldDB" id="A0A6G1HLQ5"/>
<gene>
    <name evidence="1" type="ORF">EJ06DRAFT_533957</name>
</gene>
<dbReference type="Proteomes" id="UP000799640">
    <property type="component" value="Unassembled WGS sequence"/>
</dbReference>
<protein>
    <submittedName>
        <fullName evidence="1">Uncharacterized protein</fullName>
    </submittedName>
</protein>
<evidence type="ECO:0000313" key="1">
    <source>
        <dbReference type="EMBL" id="KAF2396695.1"/>
    </source>
</evidence>